<dbReference type="Proteomes" id="UP001172102">
    <property type="component" value="Unassembled WGS sequence"/>
</dbReference>
<accession>A0AA39ZSI9</accession>
<keyword evidence="2" id="KW-1185">Reference proteome</keyword>
<evidence type="ECO:0000313" key="1">
    <source>
        <dbReference type="EMBL" id="KAK0702735.1"/>
    </source>
</evidence>
<organism evidence="1 2">
    <name type="scientific">Lasiosphaeris hirsuta</name>
    <dbReference type="NCBI Taxonomy" id="260670"/>
    <lineage>
        <taxon>Eukaryota</taxon>
        <taxon>Fungi</taxon>
        <taxon>Dikarya</taxon>
        <taxon>Ascomycota</taxon>
        <taxon>Pezizomycotina</taxon>
        <taxon>Sordariomycetes</taxon>
        <taxon>Sordariomycetidae</taxon>
        <taxon>Sordariales</taxon>
        <taxon>Lasiosphaeriaceae</taxon>
        <taxon>Lasiosphaeris</taxon>
    </lineage>
</organism>
<evidence type="ECO:0008006" key="3">
    <source>
        <dbReference type="Google" id="ProtNLM"/>
    </source>
</evidence>
<dbReference type="PANTHER" id="PTHR40780:SF2">
    <property type="entry name" value="DUF3669 DOMAIN-CONTAINING PROTEIN"/>
    <property type="match status" value="1"/>
</dbReference>
<proteinExistence type="predicted"/>
<dbReference type="EMBL" id="JAUKUA010000008">
    <property type="protein sequence ID" value="KAK0702735.1"/>
    <property type="molecule type" value="Genomic_DNA"/>
</dbReference>
<reference evidence="1" key="1">
    <citation type="submission" date="2023-06" db="EMBL/GenBank/DDBJ databases">
        <title>Genome-scale phylogeny and comparative genomics of the fungal order Sordariales.</title>
        <authorList>
            <consortium name="Lawrence Berkeley National Laboratory"/>
            <person name="Hensen N."/>
            <person name="Bonometti L."/>
            <person name="Westerberg I."/>
            <person name="Brannstrom I.O."/>
            <person name="Guillou S."/>
            <person name="Cros-Aarteil S."/>
            <person name="Calhoun S."/>
            <person name="Haridas S."/>
            <person name="Kuo A."/>
            <person name="Mondo S."/>
            <person name="Pangilinan J."/>
            <person name="Riley R."/>
            <person name="Labutti K."/>
            <person name="Andreopoulos B."/>
            <person name="Lipzen A."/>
            <person name="Chen C."/>
            <person name="Yanf M."/>
            <person name="Daum C."/>
            <person name="Ng V."/>
            <person name="Clum A."/>
            <person name="Steindorff A."/>
            <person name="Ohm R."/>
            <person name="Martin F."/>
            <person name="Silar P."/>
            <person name="Natvig D."/>
            <person name="Lalanne C."/>
            <person name="Gautier V."/>
            <person name="Ament-Velasquez S.L."/>
            <person name="Kruys A."/>
            <person name="Hutchinson M.I."/>
            <person name="Powell A.J."/>
            <person name="Barry K."/>
            <person name="Miller A.N."/>
            <person name="Grigoriev I.V."/>
            <person name="Debuchy R."/>
            <person name="Gladieux P."/>
            <person name="Thoren M.H."/>
            <person name="Johannesson H."/>
        </authorList>
    </citation>
    <scope>NUCLEOTIDE SEQUENCE</scope>
    <source>
        <strain evidence="1">SMH4607-1</strain>
    </source>
</reference>
<dbReference type="PANTHER" id="PTHR40780">
    <property type="entry name" value="DUF3669 DOMAIN-CONTAINING PROTEIN"/>
    <property type="match status" value="1"/>
</dbReference>
<name>A0AA39ZSI9_9PEZI</name>
<evidence type="ECO:0000313" key="2">
    <source>
        <dbReference type="Proteomes" id="UP001172102"/>
    </source>
</evidence>
<dbReference type="AlphaFoldDB" id="A0AA39ZSI9"/>
<comment type="caution">
    <text evidence="1">The sequence shown here is derived from an EMBL/GenBank/DDBJ whole genome shotgun (WGS) entry which is preliminary data.</text>
</comment>
<protein>
    <recommendedName>
        <fullName evidence="3">DUF3669 domain-containing protein</fullName>
    </recommendedName>
</protein>
<sequence>MSSRRELNSTNETAYSVSSDLRRNAEITLQYLADAELTSLPDDAVIQRSLSVKTVVSTSSSFAQCCQQAVGQPHLQQIVQIGAGMQVGRSIAMKKEFLGNATLTTNLLHEYSLHRAVIQAFDCYDDTIRSDVRVPQLFDVIHATDDRFWSENLVKFLSVYRTRTDMVQMERILPLPKVVRKALIAHFYPHNDNAPLDSVALGSILNDTPNKHCLARIYLGRENGMLTREGFSLRNFPLYLKPMQELGLDVVGLASAMGKAFAIMHWGAGVNGDDVEFVLGSSTVGGEEGGNLNFQHRAIRFYLLDFGQCDFVNFSGDQDEVYQAFKGAMVTGDNQLFIPHYEKSRELYAVFKAGYMDAAQVILKERGMEKKFSIEDFMAEYEEYAEDFLV</sequence>
<gene>
    <name evidence="1" type="ORF">B0H67DRAFT_604450</name>
</gene>